<evidence type="ECO:0000256" key="6">
    <source>
        <dbReference type="ARBA" id="ARBA00023136"/>
    </source>
</evidence>
<dbReference type="Proteomes" id="UP000659344">
    <property type="component" value="Unassembled WGS sequence"/>
</dbReference>
<organism evidence="9 10">
    <name type="scientific">Paenibacillus segetis</name>
    <dbReference type="NCBI Taxonomy" id="1325360"/>
    <lineage>
        <taxon>Bacteria</taxon>
        <taxon>Bacillati</taxon>
        <taxon>Bacillota</taxon>
        <taxon>Bacilli</taxon>
        <taxon>Bacillales</taxon>
        <taxon>Paenibacillaceae</taxon>
        <taxon>Paenibacillus</taxon>
    </lineage>
</organism>
<evidence type="ECO:0000313" key="10">
    <source>
        <dbReference type="Proteomes" id="UP000659344"/>
    </source>
</evidence>
<dbReference type="PROSITE" id="PS50885">
    <property type="entry name" value="HAMP"/>
    <property type="match status" value="1"/>
</dbReference>
<dbReference type="Pfam" id="PF02518">
    <property type="entry name" value="HATPase_c"/>
    <property type="match status" value="1"/>
</dbReference>
<dbReference type="Pfam" id="PF00672">
    <property type="entry name" value="HAMP"/>
    <property type="match status" value="1"/>
</dbReference>
<evidence type="ECO:0000256" key="5">
    <source>
        <dbReference type="ARBA" id="ARBA00022777"/>
    </source>
</evidence>
<dbReference type="SMART" id="SM00304">
    <property type="entry name" value="HAMP"/>
    <property type="match status" value="1"/>
</dbReference>
<dbReference type="RefSeq" id="WP_188541754.1">
    <property type="nucleotide sequence ID" value="NZ_BMFT01000003.1"/>
</dbReference>
<accession>A0ABQ1YSN9</accession>
<keyword evidence="5" id="KW-0418">Kinase</keyword>
<dbReference type="InterPro" id="IPR003594">
    <property type="entry name" value="HATPase_dom"/>
</dbReference>
<evidence type="ECO:0000259" key="8">
    <source>
        <dbReference type="PROSITE" id="PS50885"/>
    </source>
</evidence>
<dbReference type="InterPro" id="IPR010559">
    <property type="entry name" value="Sig_transdc_His_kin_internal"/>
</dbReference>
<feature type="transmembrane region" description="Helical" evidence="7">
    <location>
        <begin position="281"/>
        <end position="304"/>
    </location>
</feature>
<dbReference type="Gene3D" id="3.30.565.10">
    <property type="entry name" value="Histidine kinase-like ATPase, C-terminal domain"/>
    <property type="match status" value="1"/>
</dbReference>
<dbReference type="InterPro" id="IPR003660">
    <property type="entry name" value="HAMP_dom"/>
</dbReference>
<keyword evidence="4" id="KW-0808">Transferase</keyword>
<feature type="domain" description="HAMP" evidence="8">
    <location>
        <begin position="306"/>
        <end position="359"/>
    </location>
</feature>
<keyword evidence="7" id="KW-1133">Transmembrane helix</keyword>
<dbReference type="CDD" id="cd06225">
    <property type="entry name" value="HAMP"/>
    <property type="match status" value="1"/>
</dbReference>
<keyword evidence="7" id="KW-0812">Transmembrane</keyword>
<dbReference type="Gene3D" id="6.10.340.10">
    <property type="match status" value="1"/>
</dbReference>
<sequence length="581" mass="66091">MDRIRLKWSPNSLQSKLLSGMLMLTVPLLIVIILGSQYAISVVRSQVSDSYRNLTTLYMNQVDNELEKVDKYLNSLVASGMQFIAISQAKTENDYYKANISLFNTFQDNLPLYSAVDAFFMYYPDRDDFLSAAKTIDDYSQSIKLQEYIKQMIDAEPGVNGFGSASWKSQEINGEYYILHIMRTEGLYIGAWQKADSMMIPINFISFGTKGGSLFATAEGKAMTNKALVENTTAQLSPVPKGYQLSGVKNQFLVVGAASVKGDFSLIAIIPDEQILENLPYFRWLAVLASIASLLVVLTGLAYLRRIVLVPMNRLLLAMKRIREGNLNIRIERNSGSDEFQVVNHTFNSMMEQIQELTINVYEEKLSKQREELQRLQLQINPHFFLNSLNIIYHLAKVKDYELIKEMSQCLVRYFRFMFRSNLSFVSLKDELEHTANYLRIQELRFPDQLAYSADVPEYLVGELVPPLIIHTFVENTIKHAVTLDQPIHLTIRADITANNNKPYLKLCIEDTGNGFPTDVLLAIRKNKSLVNEQGEHIGIWNVQRRLKLLYGDEASLEISNQLPHGAEVCVMLPMPKVETG</sequence>
<evidence type="ECO:0000256" key="3">
    <source>
        <dbReference type="ARBA" id="ARBA00022553"/>
    </source>
</evidence>
<dbReference type="SUPFAM" id="SSF55874">
    <property type="entry name" value="ATPase domain of HSP90 chaperone/DNA topoisomerase II/histidine kinase"/>
    <property type="match status" value="1"/>
</dbReference>
<keyword evidence="2" id="KW-1003">Cell membrane</keyword>
<evidence type="ECO:0000256" key="2">
    <source>
        <dbReference type="ARBA" id="ARBA00022475"/>
    </source>
</evidence>
<comment type="caution">
    <text evidence="9">The sequence shown here is derived from an EMBL/GenBank/DDBJ whole genome shotgun (WGS) entry which is preliminary data.</text>
</comment>
<evidence type="ECO:0000256" key="4">
    <source>
        <dbReference type="ARBA" id="ARBA00022679"/>
    </source>
</evidence>
<dbReference type="Pfam" id="PF06580">
    <property type="entry name" value="His_kinase"/>
    <property type="match status" value="1"/>
</dbReference>
<dbReference type="InterPro" id="IPR036890">
    <property type="entry name" value="HATPase_C_sf"/>
</dbReference>
<evidence type="ECO:0000256" key="7">
    <source>
        <dbReference type="SAM" id="Phobius"/>
    </source>
</evidence>
<keyword evidence="6 7" id="KW-0472">Membrane</keyword>
<dbReference type="SUPFAM" id="SSF158472">
    <property type="entry name" value="HAMP domain-like"/>
    <property type="match status" value="1"/>
</dbReference>
<gene>
    <name evidence="9" type="ORF">GCM10008013_41300</name>
</gene>
<reference evidence="10" key="1">
    <citation type="journal article" date="2019" name="Int. J. Syst. Evol. Microbiol.">
        <title>The Global Catalogue of Microorganisms (GCM) 10K type strain sequencing project: providing services to taxonomists for standard genome sequencing and annotation.</title>
        <authorList>
            <consortium name="The Broad Institute Genomics Platform"/>
            <consortium name="The Broad Institute Genome Sequencing Center for Infectious Disease"/>
            <person name="Wu L."/>
            <person name="Ma J."/>
        </authorList>
    </citation>
    <scope>NUCLEOTIDE SEQUENCE [LARGE SCALE GENOMIC DNA]</scope>
    <source>
        <strain evidence="10">CGMCC 1.12769</strain>
    </source>
</reference>
<evidence type="ECO:0000313" key="9">
    <source>
        <dbReference type="EMBL" id="GGH35156.1"/>
    </source>
</evidence>
<evidence type="ECO:0000256" key="1">
    <source>
        <dbReference type="ARBA" id="ARBA00004651"/>
    </source>
</evidence>
<dbReference type="PANTHER" id="PTHR34220:SF7">
    <property type="entry name" value="SENSOR HISTIDINE KINASE YPDA"/>
    <property type="match status" value="1"/>
</dbReference>
<dbReference type="InterPro" id="IPR050640">
    <property type="entry name" value="Bact_2-comp_sensor_kinase"/>
</dbReference>
<comment type="subcellular location">
    <subcellularLocation>
        <location evidence="1">Cell membrane</location>
        <topology evidence="1">Multi-pass membrane protein</topology>
    </subcellularLocation>
</comment>
<feature type="transmembrane region" description="Helical" evidence="7">
    <location>
        <begin position="21"/>
        <end position="40"/>
    </location>
</feature>
<keyword evidence="3" id="KW-0597">Phosphoprotein</keyword>
<name>A0ABQ1YSN9_9BACL</name>
<dbReference type="PANTHER" id="PTHR34220">
    <property type="entry name" value="SENSOR HISTIDINE KINASE YPDA"/>
    <property type="match status" value="1"/>
</dbReference>
<protein>
    <recommendedName>
        <fullName evidence="8">HAMP domain-containing protein</fullName>
    </recommendedName>
</protein>
<keyword evidence="10" id="KW-1185">Reference proteome</keyword>
<proteinExistence type="predicted"/>
<dbReference type="EMBL" id="BMFT01000003">
    <property type="protein sequence ID" value="GGH35156.1"/>
    <property type="molecule type" value="Genomic_DNA"/>
</dbReference>